<comment type="caution">
    <text evidence="2">The sequence shown here is derived from an EMBL/GenBank/DDBJ whole genome shotgun (WGS) entry which is preliminary data.</text>
</comment>
<dbReference type="EMBL" id="BMKS01000004">
    <property type="protein sequence ID" value="GGG29014.1"/>
    <property type="molecule type" value="Genomic_DNA"/>
</dbReference>
<feature type="compositionally biased region" description="Low complexity" evidence="1">
    <location>
        <begin position="1"/>
        <end position="14"/>
    </location>
</feature>
<proteinExistence type="predicted"/>
<evidence type="ECO:0000313" key="2">
    <source>
        <dbReference type="EMBL" id="GGG29014.1"/>
    </source>
</evidence>
<protein>
    <submittedName>
        <fullName evidence="2">Uncharacterized protein</fullName>
    </submittedName>
</protein>
<feature type="region of interest" description="Disordered" evidence="1">
    <location>
        <begin position="42"/>
        <end position="61"/>
    </location>
</feature>
<gene>
    <name evidence="2" type="ORF">GCM10010964_16140</name>
</gene>
<keyword evidence="3" id="KW-1185">Reference proteome</keyword>
<dbReference type="AlphaFoldDB" id="A0A8J2ZAJ9"/>
<evidence type="ECO:0000256" key="1">
    <source>
        <dbReference type="SAM" id="MobiDB-lite"/>
    </source>
</evidence>
<accession>A0A8J2ZAJ9</accession>
<feature type="region of interest" description="Disordered" evidence="1">
    <location>
        <begin position="1"/>
        <end position="36"/>
    </location>
</feature>
<dbReference type="Proteomes" id="UP000597507">
    <property type="component" value="Unassembled WGS sequence"/>
</dbReference>
<reference evidence="2 3" key="1">
    <citation type="journal article" date="2014" name="Int. J. Syst. Evol. Microbiol.">
        <title>Complete genome sequence of Corynebacterium casei LMG S-19264T (=DSM 44701T), isolated from a smear-ripened cheese.</title>
        <authorList>
            <consortium name="US DOE Joint Genome Institute (JGI-PGF)"/>
            <person name="Walter F."/>
            <person name="Albersmeier A."/>
            <person name="Kalinowski J."/>
            <person name="Ruckert C."/>
        </authorList>
    </citation>
    <scope>NUCLEOTIDE SEQUENCE [LARGE SCALE GENOMIC DNA]</scope>
    <source>
        <strain evidence="2 3">CGMCC 1.16330</strain>
    </source>
</reference>
<evidence type="ECO:0000313" key="3">
    <source>
        <dbReference type="Proteomes" id="UP000597507"/>
    </source>
</evidence>
<sequence>MAASSSPPSETAPGGTPGRGTHRRPASGPGAALRETERRARAAFNDRRRSLAAGPPPDDAEVQRMVAEFHARGGEVTRCATVHLLPVHNGAGRDARRWTR</sequence>
<name>A0A8J2ZAJ9_9PROT</name>
<organism evidence="2 3">
    <name type="scientific">Caldovatus sediminis</name>
    <dbReference type="NCBI Taxonomy" id="2041189"/>
    <lineage>
        <taxon>Bacteria</taxon>
        <taxon>Pseudomonadati</taxon>
        <taxon>Pseudomonadota</taxon>
        <taxon>Alphaproteobacteria</taxon>
        <taxon>Acetobacterales</taxon>
        <taxon>Roseomonadaceae</taxon>
        <taxon>Caldovatus</taxon>
    </lineage>
</organism>